<feature type="compositionally biased region" description="Low complexity" evidence="1">
    <location>
        <begin position="672"/>
        <end position="681"/>
    </location>
</feature>
<evidence type="ECO:0000313" key="4">
    <source>
        <dbReference type="Proteomes" id="UP000621266"/>
    </source>
</evidence>
<dbReference type="Proteomes" id="UP000621266">
    <property type="component" value="Unassembled WGS sequence"/>
</dbReference>
<dbReference type="Gene3D" id="3.40.50.300">
    <property type="entry name" value="P-loop containing nucleotide triphosphate hydrolases"/>
    <property type="match status" value="1"/>
</dbReference>
<feature type="region of interest" description="Disordered" evidence="1">
    <location>
        <begin position="276"/>
        <end position="320"/>
    </location>
</feature>
<feature type="region of interest" description="Disordered" evidence="1">
    <location>
        <begin position="430"/>
        <end position="453"/>
    </location>
</feature>
<dbReference type="InterPro" id="IPR005662">
    <property type="entry name" value="GTPase_Era-like"/>
</dbReference>
<keyword evidence="4" id="KW-1185">Reference proteome</keyword>
<feature type="domain" description="G" evidence="2">
    <location>
        <begin position="372"/>
        <end position="502"/>
    </location>
</feature>
<feature type="compositionally biased region" description="Basic and acidic residues" evidence="1">
    <location>
        <begin position="304"/>
        <end position="318"/>
    </location>
</feature>
<comment type="caution">
    <text evidence="3">The sequence shown here is derived from an EMBL/GenBank/DDBJ whole genome shotgun (WGS) entry which is preliminary data.</text>
</comment>
<feature type="region of interest" description="Disordered" evidence="1">
    <location>
        <begin position="1"/>
        <end position="263"/>
    </location>
</feature>
<evidence type="ECO:0000259" key="2">
    <source>
        <dbReference type="Pfam" id="PF01926"/>
    </source>
</evidence>
<feature type="compositionally biased region" description="Acidic residues" evidence="1">
    <location>
        <begin position="211"/>
        <end position="222"/>
    </location>
</feature>
<evidence type="ECO:0000256" key="1">
    <source>
        <dbReference type="SAM" id="MobiDB-lite"/>
    </source>
</evidence>
<proteinExistence type="predicted"/>
<gene>
    <name evidence="3" type="ORF">GCU69_11685</name>
</gene>
<protein>
    <submittedName>
        <fullName evidence="3">ATP-binding protein</fullName>
    </submittedName>
</protein>
<keyword evidence="3" id="KW-0547">Nucleotide-binding</keyword>
<feature type="region of interest" description="Disordered" evidence="1">
    <location>
        <begin position="672"/>
        <end position="779"/>
    </location>
</feature>
<dbReference type="InterPro" id="IPR006073">
    <property type="entry name" value="GTP-bd"/>
</dbReference>
<feature type="compositionally biased region" description="Basic and acidic residues" evidence="1">
    <location>
        <begin position="87"/>
        <end position="105"/>
    </location>
</feature>
<evidence type="ECO:0000313" key="3">
    <source>
        <dbReference type="EMBL" id="KAF4408949.1"/>
    </source>
</evidence>
<name>A0ABQ7FMW1_9ACTN</name>
<dbReference type="PANTHER" id="PTHR42698">
    <property type="entry name" value="GTPASE ERA"/>
    <property type="match status" value="1"/>
</dbReference>
<keyword evidence="3" id="KW-0067">ATP-binding</keyword>
<dbReference type="Pfam" id="PF01926">
    <property type="entry name" value="MMR_HSR1"/>
    <property type="match status" value="1"/>
</dbReference>
<reference evidence="3 4" key="1">
    <citation type="submission" date="2019-10" db="EMBL/GenBank/DDBJ databases">
        <title>Streptomyces tenebrisbrunneis sp.nov., an endogenous actinomycete isolated from of Lycium ruthenicum.</title>
        <authorList>
            <person name="Ma L."/>
        </authorList>
    </citation>
    <scope>NUCLEOTIDE SEQUENCE [LARGE SCALE GENOMIC DNA]</scope>
    <source>
        <strain evidence="3 4">TRM 66187</strain>
    </source>
</reference>
<feature type="compositionally biased region" description="Basic and acidic residues" evidence="1">
    <location>
        <begin position="726"/>
        <end position="736"/>
    </location>
</feature>
<dbReference type="InterPro" id="IPR027417">
    <property type="entry name" value="P-loop_NTPase"/>
</dbReference>
<sequence>MPTARTEDAAVPRAGARDGEAAGRAPVPVPVPDEAPEAPAALAGPERQAVPPAAPVARGTAPLSPPEDVRSDDVRGGDARSGGVRVDGVRSDGVRAGGDRADGSRADGFGAADARTADNRVTDIRTADARTADVRAERAPLVRDGEPGGRTAEPAPAGHGTAGDRASRTPDGLPSQGPAAQGLSAQDPAAQGLSAQDPAEAEPESERAPEPEPEPGGDEDAPVPEPGSAGAEVPPLPEDGPVAKERKPWDDGLIARRAPEDADARADRAAEWWRADFRPGSTAGAAEGARSGPDGRSGGTARDGGGRGKDTTAAEAPRRTTFNRALRIRLDALRELVGLSRTRLDPGSLTEAGHVLEEAVARRRLSLDHTVVALAGASGSGKSTLFNALAGAPLSEAGVRRPTTSEPLACTWSEGADGLLDRLGVPPRLRRRSSDTYLPGSGPEYAAEQGASGGGHDLSGLVLVDLPDHDSAVPGHREQVDRLLELVDAVVWVVDPEKYADAVLHERYLRPLAAYDEVTFVVLNQTDRLPGDAADKVLDDLRRLLDEDGLALGEHGEPGAAVLGVSALTGDGVGELREQLARFTAGRGAAENRLAADVDGAAARLAPVCLADGWTGLSAWTREEFESRLAESVGAVAAGQAAEREWQRQAELAYGAPWVQLRGWLARRRAAAAAPREPGAESGTAPGTESGTESGTASAIPSGDTSGDTSGGEHGTDAGTGIRNSIRSDIRSDIRSGIRTGMGADGIGTDAPGAGTGAGARAGSEADTGTGAVPEPRTSRAVVEQAVRTVAGDAAAGLPDPWARAVRDAAVRGAERLPDALDEVAAARAADSCRPTGPGWWAVASVAQGLMLALQAGAAVWLVMSVAAGPGADWRTPALLMAAGVAGGPVLAWACRLAARGPARAYGQEAERRLRDAAAACGRSRVLEPVAAELLRYREARIQYTVAAGDTACV</sequence>
<feature type="compositionally biased region" description="Polar residues" evidence="1">
    <location>
        <begin position="685"/>
        <end position="699"/>
    </location>
</feature>
<feature type="compositionally biased region" description="Low complexity" evidence="1">
    <location>
        <begin position="37"/>
        <end position="57"/>
    </location>
</feature>
<feature type="compositionally biased region" description="Basic and acidic residues" evidence="1">
    <location>
        <begin position="67"/>
        <end position="78"/>
    </location>
</feature>
<dbReference type="PANTHER" id="PTHR42698:SF1">
    <property type="entry name" value="GTPASE ERA, MITOCHONDRIAL"/>
    <property type="match status" value="1"/>
</dbReference>
<dbReference type="SUPFAM" id="SSF52540">
    <property type="entry name" value="P-loop containing nucleoside triphosphate hydrolases"/>
    <property type="match status" value="1"/>
</dbReference>
<feature type="compositionally biased region" description="Basic and acidic residues" evidence="1">
    <location>
        <begin position="115"/>
        <end position="147"/>
    </location>
</feature>
<dbReference type="EMBL" id="WHPN01000256">
    <property type="protein sequence ID" value="KAF4408949.1"/>
    <property type="molecule type" value="Genomic_DNA"/>
</dbReference>
<organism evidence="3 4">
    <name type="scientific">Streptomyces lycii</name>
    <dbReference type="NCBI Taxonomy" id="2654337"/>
    <lineage>
        <taxon>Bacteria</taxon>
        <taxon>Bacillati</taxon>
        <taxon>Actinomycetota</taxon>
        <taxon>Actinomycetes</taxon>
        <taxon>Kitasatosporales</taxon>
        <taxon>Streptomycetaceae</taxon>
        <taxon>Streptomyces</taxon>
    </lineage>
</organism>
<dbReference type="GO" id="GO:0005524">
    <property type="term" value="F:ATP binding"/>
    <property type="evidence" value="ECO:0007669"/>
    <property type="project" value="UniProtKB-KW"/>
</dbReference>
<feature type="compositionally biased region" description="Basic and acidic residues" evidence="1">
    <location>
        <begin position="1"/>
        <end position="21"/>
    </location>
</feature>
<accession>A0ABQ7FMW1</accession>
<feature type="compositionally biased region" description="Basic and acidic residues" evidence="1">
    <location>
        <begin position="241"/>
        <end position="263"/>
    </location>
</feature>